<keyword evidence="5" id="KW-0964">Secreted</keyword>
<dbReference type="FunFam" id="1.20.140.40:FF:000010">
    <property type="entry name" value="Pectinesterase"/>
    <property type="match status" value="1"/>
</dbReference>
<dbReference type="CDD" id="cd15798">
    <property type="entry name" value="PMEI-like_3"/>
    <property type="match status" value="1"/>
</dbReference>
<organism evidence="9 10">
    <name type="scientific">Ficus carica</name>
    <name type="common">Common fig</name>
    <dbReference type="NCBI Taxonomy" id="3494"/>
    <lineage>
        <taxon>Eukaryota</taxon>
        <taxon>Viridiplantae</taxon>
        <taxon>Streptophyta</taxon>
        <taxon>Embryophyta</taxon>
        <taxon>Tracheophyta</taxon>
        <taxon>Spermatophyta</taxon>
        <taxon>Magnoliopsida</taxon>
        <taxon>eudicotyledons</taxon>
        <taxon>Gunneridae</taxon>
        <taxon>Pentapetalae</taxon>
        <taxon>rosids</taxon>
        <taxon>fabids</taxon>
        <taxon>Rosales</taxon>
        <taxon>Moraceae</taxon>
        <taxon>Ficeae</taxon>
        <taxon>Ficus</taxon>
    </lineage>
</organism>
<comment type="similarity">
    <text evidence="2">In the N-terminal section; belongs to the PMEI family.</text>
</comment>
<feature type="domain" description="Pectinesterase inhibitor" evidence="8">
    <location>
        <begin position="47"/>
        <end position="202"/>
    </location>
</feature>
<dbReference type="GO" id="GO:0004857">
    <property type="term" value="F:enzyme inhibitor activity"/>
    <property type="evidence" value="ECO:0007669"/>
    <property type="project" value="InterPro"/>
</dbReference>
<reference evidence="9" key="1">
    <citation type="submission" date="2023-07" db="EMBL/GenBank/DDBJ databases">
        <title>draft genome sequence of fig (Ficus carica).</title>
        <authorList>
            <person name="Takahashi T."/>
            <person name="Nishimura K."/>
        </authorList>
    </citation>
    <scope>NUCLEOTIDE SEQUENCE</scope>
</reference>
<dbReference type="PANTHER" id="PTHR31707">
    <property type="entry name" value="PECTINESTERASE"/>
    <property type="match status" value="1"/>
</dbReference>
<keyword evidence="5" id="KW-0134">Cell wall</keyword>
<dbReference type="SUPFAM" id="SSF101148">
    <property type="entry name" value="Plant invertase/pectin methylesterase inhibitor"/>
    <property type="match status" value="1"/>
</dbReference>
<name>A0AA87ZJ20_FICCA</name>
<dbReference type="Gene3D" id="1.20.140.40">
    <property type="entry name" value="Invertase/pectin methylesterase inhibitor family protein"/>
    <property type="match status" value="1"/>
</dbReference>
<dbReference type="Gene3D" id="2.160.20.10">
    <property type="entry name" value="Single-stranded right-handed beta-helix, Pectin lyase-like"/>
    <property type="match status" value="1"/>
</dbReference>
<evidence type="ECO:0000256" key="2">
    <source>
        <dbReference type="ARBA" id="ARBA00006027"/>
    </source>
</evidence>
<evidence type="ECO:0000256" key="4">
    <source>
        <dbReference type="ARBA" id="ARBA00013229"/>
    </source>
</evidence>
<dbReference type="InterPro" id="IPR012334">
    <property type="entry name" value="Pectin_lyas_fold"/>
</dbReference>
<dbReference type="EC" id="3.1.1.11" evidence="4"/>
<dbReference type="InterPro" id="IPR035513">
    <property type="entry name" value="Invertase/methylesterase_inhib"/>
</dbReference>
<keyword evidence="10" id="KW-1185">Reference proteome</keyword>
<evidence type="ECO:0000256" key="6">
    <source>
        <dbReference type="ARBA" id="ARBA00023157"/>
    </source>
</evidence>
<evidence type="ECO:0000256" key="5">
    <source>
        <dbReference type="ARBA" id="ARBA00022512"/>
    </source>
</evidence>
<dbReference type="Pfam" id="PF04043">
    <property type="entry name" value="PMEI"/>
    <property type="match status" value="1"/>
</dbReference>
<sequence>MYNLSRKTKLSLSISILTGLLFISISQTHEYFTNTSTEAPIHLHFHKHNQIALSACEGTLYPDLCVSTVASFPDLTSKSLPQIISSTVSHTLKEVKASSTNCSVIERSLAGNDSVQKRALDDCLELLDDTIAELNDVVFDLSSKKSASRNFHDLQTLLSAAITNQYTCVDGFNFATGNKYVRGHIQDRILTISNHVSNILVMVNKIKMKAEDVRTRKLSSSAASEVFPEYGRVKKGFPTWVSSKDRRMLQSAVNETKYDLVVAKDGTGNFTTVGEAVEAAPNNSDTR</sequence>
<gene>
    <name evidence="9" type="ORF">TIFTF001_007224</name>
</gene>
<dbReference type="InterPro" id="IPR011050">
    <property type="entry name" value="Pectin_lyase_fold/virulence"/>
</dbReference>
<comment type="similarity">
    <text evidence="3">In the C-terminal section; belongs to the pectinesterase family.</text>
</comment>
<keyword evidence="7" id="KW-0325">Glycoprotein</keyword>
<keyword evidence="6" id="KW-1015">Disulfide bond</keyword>
<dbReference type="EMBL" id="BTGU01000007">
    <property type="protein sequence ID" value="GMN37934.1"/>
    <property type="molecule type" value="Genomic_DNA"/>
</dbReference>
<dbReference type="GO" id="GO:0030599">
    <property type="term" value="F:pectinesterase activity"/>
    <property type="evidence" value="ECO:0007669"/>
    <property type="project" value="UniProtKB-EC"/>
</dbReference>
<comment type="subcellular location">
    <subcellularLocation>
        <location evidence="1">Secreted</location>
        <location evidence="1">Cell wall</location>
    </subcellularLocation>
</comment>
<dbReference type="SUPFAM" id="SSF51126">
    <property type="entry name" value="Pectin lyase-like"/>
    <property type="match status" value="1"/>
</dbReference>
<proteinExistence type="inferred from homology"/>
<comment type="caution">
    <text evidence="9">The sequence shown here is derived from an EMBL/GenBank/DDBJ whole genome shotgun (WGS) entry which is preliminary data.</text>
</comment>
<evidence type="ECO:0000259" key="8">
    <source>
        <dbReference type="SMART" id="SM00856"/>
    </source>
</evidence>
<dbReference type="AlphaFoldDB" id="A0AA87ZJ20"/>
<evidence type="ECO:0000256" key="7">
    <source>
        <dbReference type="ARBA" id="ARBA00023180"/>
    </source>
</evidence>
<evidence type="ECO:0000256" key="1">
    <source>
        <dbReference type="ARBA" id="ARBA00004191"/>
    </source>
</evidence>
<dbReference type="Proteomes" id="UP001187192">
    <property type="component" value="Unassembled WGS sequence"/>
</dbReference>
<dbReference type="NCBIfam" id="TIGR01614">
    <property type="entry name" value="PME_inhib"/>
    <property type="match status" value="1"/>
</dbReference>
<evidence type="ECO:0000256" key="3">
    <source>
        <dbReference type="ARBA" id="ARBA00007786"/>
    </source>
</evidence>
<dbReference type="SMART" id="SM00856">
    <property type="entry name" value="PMEI"/>
    <property type="match status" value="1"/>
</dbReference>
<evidence type="ECO:0000313" key="10">
    <source>
        <dbReference type="Proteomes" id="UP001187192"/>
    </source>
</evidence>
<accession>A0AA87ZJ20</accession>
<evidence type="ECO:0000313" key="9">
    <source>
        <dbReference type="EMBL" id="GMN37934.1"/>
    </source>
</evidence>
<dbReference type="InterPro" id="IPR006501">
    <property type="entry name" value="Pectinesterase_inhib_dom"/>
</dbReference>
<protein>
    <recommendedName>
        <fullName evidence="4">pectinesterase</fullName>
        <ecNumber evidence="4">3.1.1.11</ecNumber>
    </recommendedName>
</protein>